<feature type="compositionally biased region" description="Gly residues" evidence="2">
    <location>
        <begin position="924"/>
        <end position="934"/>
    </location>
</feature>
<feature type="region of interest" description="Disordered" evidence="2">
    <location>
        <begin position="697"/>
        <end position="739"/>
    </location>
</feature>
<feature type="region of interest" description="Disordered" evidence="2">
    <location>
        <begin position="530"/>
        <end position="569"/>
    </location>
</feature>
<feature type="compositionally biased region" description="Low complexity" evidence="2">
    <location>
        <begin position="530"/>
        <end position="555"/>
    </location>
</feature>
<keyword evidence="1" id="KW-0175">Coiled coil</keyword>
<sequence>MTRRYGRPRLVPTFVLALFSSLGLSVLFLLLLAVGGDQRTVSSSSPIFIPSFLHGNGLLRRRHNGGGRRSSYLPPVPSLYRSPSPNWRSDGKSAVSLALLPTETETISEVLNVASPSLPESADFLLSAARMREVPPDLHLFYLISGALFSAFSALYVRQRLQVTRQREKVENVGTLTARDAVVAQALFDPQKRVAVGRGEDGDVVLRMENVLREAQRKIADFDERVESRRRQLSGRLFRLRLKLMFKSLLTRAPSSSAPCPPLSEKEEEARLIGRAVLDSGSPLVLFLARAARGREDIVGETMSSELFSLPSDATALFGEKLKRRRINKRPRKTEIWELERSEDREILRRILMLPKLVEYFRRLLWTKHTVWLGGRALAGVLREKDKEFKQDGGQREKSLSVSSSGQVEIILRSSEGVSDLLVEIGAIRKMLIEGELVSLSAPWMKRKGGGSPSKLVKFFDRESLAALQKINLSERAATISSFRASLLGSSSTKQKVPLASQIFQNTPTPLVAKGEAFVFPSPPESFSPITVPSSSSFSNRKSVSPGPSAPVSASQRADEEKKKKEKEEGLVTARALAVAWAESLLSTGTAPILFTTKREYGGGREDTNVYTQMSDSTSPSNVGRGKEVSGVGGQWQSLWVSPRQGCVRLSETERQALISFIAHLWARRERGAVGDLCDLGLLHELNFRERVLSGAKAEDESVSSEESSIPPSSLSASSQTTSTQKRRTALPVPSASSDLLYRQQEEEGAKLGRLLRPLVEWPQEAPVSLIGRTVLERSDAGEASLGVRVPGWFPQVMQSLETLQAIGQEIDDQFNVVKEMAPALSKVLLTDDLPSTQTSLGVLLSSTALPEETEGGEGTLSQSGSESKSTVAKRGGASKGKPWGGGGRETLVRLAVGERSERGEVGGSRRRKLSFPPSERGEAPGGGLGGAGGISSSSSSERDSESESEPPLNFVLKAFADGVHEGREQADRLEGSVSAERFSALLEGFADYNALLDLFRQGSGRAEMMGEGESDSGSETEGSPAKMLLNLLLAPDGSTLQEAAVAEGVTLLEAVGKSVVGQGVRRLTAPVDFLEAGIDALTAVLPASELDGEGDREDKSSPLRPPSLPPPLETLKSAALLPLSAARTVSSTAQEVLRLSEDESRALATAQRLAAQISPQAVAALQPGNSTAVGRALSQRSRQQQQQQRRRRQGRTEGPERVEKLVRTVEDQQKEREGETFGLISLLDTLRDTSKSGGVDAVRRRLSLDGDSLSSSEAEGGWGQSPGLSLLDEMQAAGLISEEQMKSGSGIESTLLRSVPDTAVTRQLVRQIVTLHRATQGVGPYTGSLGRVSVRVAQGLLRRSLRRLARESVSASESDSKPQRGTGRAREEKE</sequence>
<feature type="compositionally biased region" description="Basic and acidic residues" evidence="2">
    <location>
        <begin position="557"/>
        <end position="569"/>
    </location>
</feature>
<feature type="compositionally biased region" description="Low complexity" evidence="2">
    <location>
        <begin position="1179"/>
        <end position="1188"/>
    </location>
</feature>
<evidence type="ECO:0008006" key="5">
    <source>
        <dbReference type="Google" id="ProtNLM"/>
    </source>
</evidence>
<organism evidence="4">
    <name type="scientific">Chromera velia CCMP2878</name>
    <dbReference type="NCBI Taxonomy" id="1169474"/>
    <lineage>
        <taxon>Eukaryota</taxon>
        <taxon>Sar</taxon>
        <taxon>Alveolata</taxon>
        <taxon>Colpodellida</taxon>
        <taxon>Chromeraceae</taxon>
        <taxon>Chromera</taxon>
    </lineage>
</organism>
<feature type="compositionally biased region" description="Basic and acidic residues" evidence="2">
    <location>
        <begin position="1359"/>
        <end position="1375"/>
    </location>
</feature>
<name>A0A0G4HCA0_9ALVE</name>
<gene>
    <name evidence="4" type="ORF">Cvel_26001</name>
</gene>
<feature type="coiled-coil region" evidence="1">
    <location>
        <begin position="205"/>
        <end position="232"/>
    </location>
</feature>
<keyword evidence="3" id="KW-1133">Transmembrane helix</keyword>
<dbReference type="VEuPathDB" id="CryptoDB:Cvel_26001"/>
<dbReference type="EMBL" id="CDMZ01002230">
    <property type="protein sequence ID" value="CEM41415.1"/>
    <property type="molecule type" value="Genomic_DNA"/>
</dbReference>
<proteinExistence type="predicted"/>
<evidence type="ECO:0000313" key="4">
    <source>
        <dbReference type="EMBL" id="CEM41415.1"/>
    </source>
</evidence>
<feature type="region of interest" description="Disordered" evidence="2">
    <location>
        <begin position="1089"/>
        <end position="1114"/>
    </location>
</feature>
<accession>A0A0G4HCA0</accession>
<evidence type="ECO:0000256" key="3">
    <source>
        <dbReference type="SAM" id="Phobius"/>
    </source>
</evidence>
<feature type="compositionally biased region" description="Pro residues" evidence="2">
    <location>
        <begin position="1104"/>
        <end position="1113"/>
    </location>
</feature>
<feature type="compositionally biased region" description="Low complexity" evidence="2">
    <location>
        <begin position="705"/>
        <end position="724"/>
    </location>
</feature>
<keyword evidence="3" id="KW-0472">Membrane</keyword>
<evidence type="ECO:0000256" key="1">
    <source>
        <dbReference type="SAM" id="Coils"/>
    </source>
</evidence>
<feature type="region of interest" description="Disordered" evidence="2">
    <location>
        <begin position="1349"/>
        <end position="1375"/>
    </location>
</feature>
<feature type="region of interest" description="Disordered" evidence="2">
    <location>
        <begin position="849"/>
        <end position="951"/>
    </location>
</feature>
<feature type="transmembrane region" description="Helical" evidence="3">
    <location>
        <begin position="140"/>
        <end position="157"/>
    </location>
</feature>
<protein>
    <recommendedName>
        <fullName evidence="5">Transmembrane protein</fullName>
    </recommendedName>
</protein>
<reference evidence="4" key="1">
    <citation type="submission" date="2014-11" db="EMBL/GenBank/DDBJ databases">
        <authorList>
            <person name="Otto D Thomas"/>
            <person name="Naeem Raeece"/>
        </authorList>
    </citation>
    <scope>NUCLEOTIDE SEQUENCE</scope>
</reference>
<feature type="transmembrane region" description="Helical" evidence="3">
    <location>
        <begin position="40"/>
        <end position="59"/>
    </location>
</feature>
<feature type="transmembrane region" description="Helical" evidence="3">
    <location>
        <begin position="12"/>
        <end position="34"/>
    </location>
</feature>
<evidence type="ECO:0000256" key="2">
    <source>
        <dbReference type="SAM" id="MobiDB-lite"/>
    </source>
</evidence>
<keyword evidence="3" id="KW-0812">Transmembrane</keyword>
<feature type="region of interest" description="Disordered" evidence="2">
    <location>
        <begin position="1167"/>
        <end position="1201"/>
    </location>
</feature>